<reference evidence="6" key="1">
    <citation type="journal article" date="2019" name="Int. J. Syst. Evol. Microbiol.">
        <title>The Global Catalogue of Microorganisms (GCM) 10K type strain sequencing project: providing services to taxonomists for standard genome sequencing and annotation.</title>
        <authorList>
            <consortium name="The Broad Institute Genomics Platform"/>
            <consortium name="The Broad Institute Genome Sequencing Center for Infectious Disease"/>
            <person name="Wu L."/>
            <person name="Ma J."/>
        </authorList>
    </citation>
    <scope>NUCLEOTIDE SEQUENCE [LARGE SCALE GENOMIC DNA]</scope>
    <source>
        <strain evidence="6">TISTR 1535</strain>
    </source>
</reference>
<keyword evidence="1" id="KW-0805">Transcription regulation</keyword>
<evidence type="ECO:0000313" key="5">
    <source>
        <dbReference type="EMBL" id="MFD2762493.1"/>
    </source>
</evidence>
<evidence type="ECO:0000313" key="6">
    <source>
        <dbReference type="Proteomes" id="UP001597502"/>
    </source>
</evidence>
<dbReference type="SUPFAM" id="SSF46785">
    <property type="entry name" value="Winged helix' DNA-binding domain"/>
    <property type="match status" value="1"/>
</dbReference>
<dbReference type="InterPro" id="IPR011008">
    <property type="entry name" value="Dimeric_a/b-barrel"/>
</dbReference>
<dbReference type="PROSITE" id="PS50956">
    <property type="entry name" value="HTH_ASNC_2"/>
    <property type="match status" value="1"/>
</dbReference>
<dbReference type="EMBL" id="JBHUNA010000042">
    <property type="protein sequence ID" value="MFD2762493.1"/>
    <property type="molecule type" value="Genomic_DNA"/>
</dbReference>
<evidence type="ECO:0000259" key="4">
    <source>
        <dbReference type="PROSITE" id="PS50956"/>
    </source>
</evidence>
<organism evidence="5 6">
    <name type="scientific">Lentibacillus juripiscarius</name>
    <dbReference type="NCBI Taxonomy" id="257446"/>
    <lineage>
        <taxon>Bacteria</taxon>
        <taxon>Bacillati</taxon>
        <taxon>Bacillota</taxon>
        <taxon>Bacilli</taxon>
        <taxon>Bacillales</taxon>
        <taxon>Bacillaceae</taxon>
        <taxon>Lentibacillus</taxon>
    </lineage>
</organism>
<protein>
    <submittedName>
        <fullName evidence="5">Lrp/AsnC family transcriptional regulator</fullName>
    </submittedName>
</protein>
<evidence type="ECO:0000256" key="2">
    <source>
        <dbReference type="ARBA" id="ARBA00023125"/>
    </source>
</evidence>
<gene>
    <name evidence="5" type="ORF">ACFSUO_16170</name>
</gene>
<dbReference type="PRINTS" id="PR00033">
    <property type="entry name" value="HTHASNC"/>
</dbReference>
<sequence>MDNTDMRILDELATNSRITMKELGEKVHLTGQAASERVAKLEDHDVIEGYTIKVNQDKLGYSVHAFMTIMIQHTNHHPYHSFIKAQGQYIVNNYKISGEGCYLLECKFPSNEILDNFLEKLNAYANYKLSIVINR</sequence>
<dbReference type="PANTHER" id="PTHR30154">
    <property type="entry name" value="LEUCINE-RESPONSIVE REGULATORY PROTEIN"/>
    <property type="match status" value="1"/>
</dbReference>
<dbReference type="InterPro" id="IPR036388">
    <property type="entry name" value="WH-like_DNA-bd_sf"/>
</dbReference>
<dbReference type="PANTHER" id="PTHR30154:SF55">
    <property type="entry name" value="HTH-TYPE TRANSCRIPTIONAL REGULATOR LRPB"/>
    <property type="match status" value="1"/>
</dbReference>
<dbReference type="SMART" id="SM00344">
    <property type="entry name" value="HTH_ASNC"/>
    <property type="match status" value="1"/>
</dbReference>
<evidence type="ECO:0000256" key="1">
    <source>
        <dbReference type="ARBA" id="ARBA00023015"/>
    </source>
</evidence>
<evidence type="ECO:0000256" key="3">
    <source>
        <dbReference type="ARBA" id="ARBA00023163"/>
    </source>
</evidence>
<dbReference type="RefSeq" id="WP_382396057.1">
    <property type="nucleotide sequence ID" value="NZ_JBHUNA010000042.1"/>
</dbReference>
<dbReference type="InterPro" id="IPR000485">
    <property type="entry name" value="AsnC-type_HTH_dom"/>
</dbReference>
<proteinExistence type="predicted"/>
<feature type="domain" description="HTH asnC-type" evidence="4">
    <location>
        <begin position="1"/>
        <end position="62"/>
    </location>
</feature>
<dbReference type="SUPFAM" id="SSF54909">
    <property type="entry name" value="Dimeric alpha+beta barrel"/>
    <property type="match status" value="1"/>
</dbReference>
<dbReference type="Pfam" id="PF01037">
    <property type="entry name" value="AsnC_trans_reg"/>
    <property type="match status" value="1"/>
</dbReference>
<dbReference type="InterPro" id="IPR019887">
    <property type="entry name" value="Tscrpt_reg_AsnC/Lrp_C"/>
</dbReference>
<dbReference type="Proteomes" id="UP001597502">
    <property type="component" value="Unassembled WGS sequence"/>
</dbReference>
<comment type="caution">
    <text evidence="5">The sequence shown here is derived from an EMBL/GenBank/DDBJ whole genome shotgun (WGS) entry which is preliminary data.</text>
</comment>
<dbReference type="InterPro" id="IPR019888">
    <property type="entry name" value="Tscrpt_reg_AsnC-like"/>
</dbReference>
<keyword evidence="2" id="KW-0238">DNA-binding</keyword>
<keyword evidence="3" id="KW-0804">Transcription</keyword>
<dbReference type="Gene3D" id="3.30.70.920">
    <property type="match status" value="1"/>
</dbReference>
<dbReference type="Pfam" id="PF13404">
    <property type="entry name" value="HTH_AsnC-type"/>
    <property type="match status" value="1"/>
</dbReference>
<dbReference type="InterPro" id="IPR036390">
    <property type="entry name" value="WH_DNA-bd_sf"/>
</dbReference>
<dbReference type="Gene3D" id="1.10.10.10">
    <property type="entry name" value="Winged helix-like DNA-binding domain superfamily/Winged helix DNA-binding domain"/>
    <property type="match status" value="1"/>
</dbReference>
<keyword evidence="6" id="KW-1185">Reference proteome</keyword>
<accession>A0ABW5VAY3</accession>
<name>A0ABW5VAY3_9BACI</name>